<keyword evidence="2" id="KW-1185">Reference proteome</keyword>
<reference evidence="2" key="1">
    <citation type="journal article" date="2006" name="PLoS Biol.">
        <title>Macronuclear genome sequence of the ciliate Tetrahymena thermophila, a model eukaryote.</title>
        <authorList>
            <person name="Eisen J.A."/>
            <person name="Coyne R.S."/>
            <person name="Wu M."/>
            <person name="Wu D."/>
            <person name="Thiagarajan M."/>
            <person name="Wortman J.R."/>
            <person name="Badger J.H."/>
            <person name="Ren Q."/>
            <person name="Amedeo P."/>
            <person name="Jones K.M."/>
            <person name="Tallon L.J."/>
            <person name="Delcher A.L."/>
            <person name="Salzberg S.L."/>
            <person name="Silva J.C."/>
            <person name="Haas B.J."/>
            <person name="Majoros W.H."/>
            <person name="Farzad M."/>
            <person name="Carlton J.M."/>
            <person name="Smith R.K. Jr."/>
            <person name="Garg J."/>
            <person name="Pearlman R.E."/>
            <person name="Karrer K.M."/>
            <person name="Sun L."/>
            <person name="Manning G."/>
            <person name="Elde N.C."/>
            <person name="Turkewitz A.P."/>
            <person name="Asai D.J."/>
            <person name="Wilkes D.E."/>
            <person name="Wang Y."/>
            <person name="Cai H."/>
            <person name="Collins K."/>
            <person name="Stewart B.A."/>
            <person name="Lee S.R."/>
            <person name="Wilamowska K."/>
            <person name="Weinberg Z."/>
            <person name="Ruzzo W.L."/>
            <person name="Wloga D."/>
            <person name="Gaertig J."/>
            <person name="Frankel J."/>
            <person name="Tsao C.-C."/>
            <person name="Gorovsky M.A."/>
            <person name="Keeling P.J."/>
            <person name="Waller R.F."/>
            <person name="Patron N.J."/>
            <person name="Cherry J.M."/>
            <person name="Stover N.A."/>
            <person name="Krieger C.J."/>
            <person name="del Toro C."/>
            <person name="Ryder H.F."/>
            <person name="Williamson S.C."/>
            <person name="Barbeau R.A."/>
            <person name="Hamilton E.P."/>
            <person name="Orias E."/>
        </authorList>
    </citation>
    <scope>NUCLEOTIDE SEQUENCE [LARGE SCALE GENOMIC DNA]</scope>
    <source>
        <strain evidence="2">SB210</strain>
    </source>
</reference>
<dbReference type="HOGENOM" id="CLU_2202342_0_0_1"/>
<gene>
    <name evidence="1" type="ORF">TTHERM_01330020</name>
</gene>
<dbReference type="AlphaFoldDB" id="Q229W1"/>
<dbReference type="GeneID" id="7824527"/>
<dbReference type="InParanoid" id="Q229W1"/>
<organism evidence="1 2">
    <name type="scientific">Tetrahymena thermophila (strain SB210)</name>
    <dbReference type="NCBI Taxonomy" id="312017"/>
    <lineage>
        <taxon>Eukaryota</taxon>
        <taxon>Sar</taxon>
        <taxon>Alveolata</taxon>
        <taxon>Ciliophora</taxon>
        <taxon>Intramacronucleata</taxon>
        <taxon>Oligohymenophorea</taxon>
        <taxon>Hymenostomatida</taxon>
        <taxon>Tetrahymenina</taxon>
        <taxon>Tetrahymenidae</taxon>
        <taxon>Tetrahymena</taxon>
    </lineage>
</organism>
<protein>
    <submittedName>
        <fullName evidence="1">Uncharacterized protein</fullName>
    </submittedName>
</protein>
<accession>Q229W1</accession>
<name>Q229W1_TETTS</name>
<proteinExistence type="predicted"/>
<sequence>MNKQIRFYVRKSTNVVRLGHTFKEEHKFDTPYVPIGFPLLKYKRQIYQL</sequence>
<dbReference type="Proteomes" id="UP000009168">
    <property type="component" value="Unassembled WGS sequence"/>
</dbReference>
<evidence type="ECO:0000313" key="1">
    <source>
        <dbReference type="EMBL" id="EAR82077.2"/>
    </source>
</evidence>
<dbReference type="RefSeq" id="XP_001029740.2">
    <property type="nucleotide sequence ID" value="XM_001029740.2"/>
</dbReference>
<dbReference type="KEGG" id="tet:TTHERM_01330020"/>
<evidence type="ECO:0000313" key="2">
    <source>
        <dbReference type="Proteomes" id="UP000009168"/>
    </source>
</evidence>
<dbReference type="EMBL" id="GG662737">
    <property type="protein sequence ID" value="EAR82077.2"/>
    <property type="molecule type" value="Genomic_DNA"/>
</dbReference>